<protein>
    <submittedName>
        <fullName evidence="3">7TM receptor with intracellular metal dependent phosphohydrolase</fullName>
    </submittedName>
</protein>
<name>A0A0L6JK60_9FIRM</name>
<dbReference type="STRING" id="398512.Bccel_1002"/>
<dbReference type="RefSeq" id="WP_036940364.1">
    <property type="nucleotide sequence ID" value="NZ_JQKC01000013.1"/>
</dbReference>
<feature type="transmembrane region" description="Helical" evidence="1">
    <location>
        <begin position="329"/>
        <end position="349"/>
    </location>
</feature>
<dbReference type="GO" id="GO:0016787">
    <property type="term" value="F:hydrolase activity"/>
    <property type="evidence" value="ECO:0007669"/>
    <property type="project" value="UniProtKB-KW"/>
</dbReference>
<reference evidence="4" key="1">
    <citation type="submission" date="2015-07" db="EMBL/GenBank/DDBJ databases">
        <title>Near-Complete Genome Sequence of the Cellulolytic Bacterium Bacteroides (Pseudobacteroides) cellulosolvens ATCC 35603.</title>
        <authorList>
            <person name="Dassa B."/>
            <person name="Utturkar S.M."/>
            <person name="Klingeman D.M."/>
            <person name="Hurt R.A."/>
            <person name="Keller M."/>
            <person name="Xu J."/>
            <person name="Reddy Y.H.K."/>
            <person name="Borovok I."/>
            <person name="Grinberg I.R."/>
            <person name="Lamed R."/>
            <person name="Zhivin O."/>
            <person name="Bayer E.A."/>
            <person name="Brown S.D."/>
        </authorList>
    </citation>
    <scope>NUCLEOTIDE SEQUENCE [LARGE SCALE GENOMIC DNA]</scope>
    <source>
        <strain evidence="4">DSM 2933</strain>
    </source>
</reference>
<dbReference type="EMBL" id="LGTC01000001">
    <property type="protein sequence ID" value="KNY25742.1"/>
    <property type="molecule type" value="Genomic_DNA"/>
</dbReference>
<keyword evidence="4" id="KW-1185">Reference proteome</keyword>
<dbReference type="eggNOG" id="COG1480">
    <property type="taxonomic scope" value="Bacteria"/>
</dbReference>
<dbReference type="Proteomes" id="UP000036923">
    <property type="component" value="Unassembled WGS sequence"/>
</dbReference>
<dbReference type="AlphaFoldDB" id="A0A0L6JK60"/>
<dbReference type="SUPFAM" id="SSF109604">
    <property type="entry name" value="HD-domain/PDEase-like"/>
    <property type="match status" value="1"/>
</dbReference>
<keyword evidence="1" id="KW-0812">Transmembrane</keyword>
<keyword evidence="1" id="KW-0472">Membrane</keyword>
<dbReference type="InterPro" id="IPR011621">
    <property type="entry name" value="Metal-dep_PHydrolase_7TM_intra"/>
</dbReference>
<sequence length="725" mass="80957">MIKEKELHTHGLLKIFLKSKTVHRYLIAIFTIILFFIVVVDGASPKKYSLSVGEISSYDIISPGNIVDEVNTTKNRKEAEAAIASVMIKDVKASAEALKKWVDFVLAVEKSRKNSRESIKDIEAFETDGSVIEDSIKEILQKEALNLDTKLKELDISLTNDLLLYVVSENSCKDKELDNFKDIVEGHIDEIISKSVSKEKLSLEISKIEASINSSNMPQELKFVASSIIKSIIKPNWIIDEVATSKLKKEAYDDIKNIVTIEKGARILAIGEKVTEDKLKILEDLNLLRTKSRFDFAFVGGILVLVIFLAFFLILYMRHFNRKSLYSRRDIAIICIVISIVILIARGLYEISPTYSPMTIPVCVAAMLISILLDLKLAIVINLVLTIAVAIIVKGDISFIYMSTISGTFAAYFVSNSTQRSRLSLAGVVIGAVNVIIMLCFGLIYKQDWNNIIKNSLIVFMNGLGSMVLTIGIAPFLESIFNIVTPLKLIELANPNHPLIKRLLLEAPGTYHHSLMVGNLAEVATEAIGGNPILARVGAYFHDVGKLKRPHFFTENQMGENPHDKITANLSTLIITSHISDGIELADKYKLPNIIKDIIRQHHGETLVAYFYHKAKTVEKAEDVKTENFRYQGPKPKTKESAVVLLADSVEAAVRSMTDKTEGKIEGFVRKIIKDKLDDGQLDQCNLTLKDLDTIAVAFMKVLSGFFHAREKYPEIKPVNNKITM</sequence>
<keyword evidence="3" id="KW-0378">Hydrolase</keyword>
<dbReference type="PANTHER" id="PTHR36442">
    <property type="entry name" value="CYCLIC-DI-AMP PHOSPHODIESTERASE PGPH"/>
    <property type="match status" value="1"/>
</dbReference>
<gene>
    <name evidence="3" type="ORF">Bccel_1002</name>
</gene>
<dbReference type="NCBIfam" id="TIGR00277">
    <property type="entry name" value="HDIG"/>
    <property type="match status" value="1"/>
</dbReference>
<dbReference type="Pfam" id="PF07698">
    <property type="entry name" value="7TM-7TMR_HD"/>
    <property type="match status" value="1"/>
</dbReference>
<comment type="caution">
    <text evidence="3">The sequence shown here is derived from an EMBL/GenBank/DDBJ whole genome shotgun (WGS) entry which is preliminary data.</text>
</comment>
<dbReference type="PROSITE" id="PS51831">
    <property type="entry name" value="HD"/>
    <property type="match status" value="1"/>
</dbReference>
<feature type="transmembrane region" description="Helical" evidence="1">
    <location>
        <begin position="296"/>
        <end position="317"/>
    </location>
</feature>
<feature type="domain" description="HD" evidence="2">
    <location>
        <begin position="510"/>
        <end position="653"/>
    </location>
</feature>
<dbReference type="Pfam" id="PF07697">
    <property type="entry name" value="7TMR-HDED"/>
    <property type="match status" value="1"/>
</dbReference>
<dbReference type="InterPro" id="IPR052722">
    <property type="entry name" value="PgpH_phosphodiesterase"/>
</dbReference>
<evidence type="ECO:0000313" key="3">
    <source>
        <dbReference type="EMBL" id="KNY25742.1"/>
    </source>
</evidence>
<dbReference type="OrthoDB" id="9806952at2"/>
<feature type="transmembrane region" description="Helical" evidence="1">
    <location>
        <begin position="457"/>
        <end position="477"/>
    </location>
</feature>
<dbReference type="Gene3D" id="1.10.3210.10">
    <property type="entry name" value="Hypothetical protein af1432"/>
    <property type="match status" value="1"/>
</dbReference>
<dbReference type="InterPro" id="IPR006675">
    <property type="entry name" value="HDIG_dom"/>
</dbReference>
<accession>A0A0L6JK60</accession>
<dbReference type="InterPro" id="IPR011624">
    <property type="entry name" value="Metal-dep_PHydrolase_7TM_extra"/>
</dbReference>
<feature type="transmembrane region" description="Helical" evidence="1">
    <location>
        <begin position="380"/>
        <end position="403"/>
    </location>
</feature>
<keyword evidence="3" id="KW-0675">Receptor</keyword>
<feature type="transmembrane region" description="Helical" evidence="1">
    <location>
        <begin position="423"/>
        <end position="445"/>
    </location>
</feature>
<evidence type="ECO:0000259" key="2">
    <source>
        <dbReference type="PROSITE" id="PS51831"/>
    </source>
</evidence>
<organism evidence="3 4">
    <name type="scientific">Pseudobacteroides cellulosolvens ATCC 35603 = DSM 2933</name>
    <dbReference type="NCBI Taxonomy" id="398512"/>
    <lineage>
        <taxon>Bacteria</taxon>
        <taxon>Bacillati</taxon>
        <taxon>Bacillota</taxon>
        <taxon>Clostridia</taxon>
        <taxon>Eubacteriales</taxon>
        <taxon>Oscillospiraceae</taxon>
        <taxon>Pseudobacteroides</taxon>
    </lineage>
</organism>
<dbReference type="PATRIC" id="fig|398512.5.peg.1039"/>
<dbReference type="SMART" id="SM00471">
    <property type="entry name" value="HDc"/>
    <property type="match status" value="1"/>
</dbReference>
<evidence type="ECO:0000256" key="1">
    <source>
        <dbReference type="SAM" id="Phobius"/>
    </source>
</evidence>
<evidence type="ECO:0000313" key="4">
    <source>
        <dbReference type="Proteomes" id="UP000036923"/>
    </source>
</evidence>
<feature type="transmembrane region" description="Helical" evidence="1">
    <location>
        <begin position="21"/>
        <end position="40"/>
    </location>
</feature>
<dbReference type="CDD" id="cd00077">
    <property type="entry name" value="HDc"/>
    <property type="match status" value="1"/>
</dbReference>
<keyword evidence="1" id="KW-1133">Transmembrane helix</keyword>
<dbReference type="PANTHER" id="PTHR36442:SF1">
    <property type="entry name" value="CYCLIC-DI-AMP PHOSPHODIESTERASE PGPH"/>
    <property type="match status" value="1"/>
</dbReference>
<proteinExistence type="predicted"/>
<dbReference type="InterPro" id="IPR006674">
    <property type="entry name" value="HD_domain"/>
</dbReference>
<dbReference type="InterPro" id="IPR003607">
    <property type="entry name" value="HD/PDEase_dom"/>
</dbReference>
<dbReference type="Pfam" id="PF01966">
    <property type="entry name" value="HD"/>
    <property type="match status" value="1"/>
</dbReference>